<dbReference type="InterPro" id="IPR053144">
    <property type="entry name" value="Acetyltransferase_Butenolide"/>
</dbReference>
<dbReference type="PROSITE" id="PS51186">
    <property type="entry name" value="GNAT"/>
    <property type="match status" value="1"/>
</dbReference>
<sequence length="102" mass="11251">AATPPLPMIGFGRVITDYVSFAYLTDVYILAEHQGKGLGKWMMECLDEILRSWPGLRRTLLLTGDPNAVRLYERTLGMEVVQPGGKLVFMQKAGPAGPSHHP</sequence>
<evidence type="ECO:0000313" key="3">
    <source>
        <dbReference type="Proteomes" id="UP001174691"/>
    </source>
</evidence>
<feature type="non-terminal residue" evidence="2">
    <location>
        <position position="1"/>
    </location>
</feature>
<protein>
    <recommendedName>
        <fullName evidence="1">N-acetyltransferase domain-containing protein</fullName>
    </recommendedName>
</protein>
<dbReference type="CDD" id="cd04301">
    <property type="entry name" value="NAT_SF"/>
    <property type="match status" value="1"/>
</dbReference>
<accession>A0AA38R9F2</accession>
<dbReference type="Gene3D" id="3.40.630.30">
    <property type="match status" value="1"/>
</dbReference>
<comment type="caution">
    <text evidence="2">The sequence shown here is derived from an EMBL/GenBank/DDBJ whole genome shotgun (WGS) entry which is preliminary data.</text>
</comment>
<dbReference type="SUPFAM" id="SSF55729">
    <property type="entry name" value="Acyl-CoA N-acyltransferases (Nat)"/>
    <property type="match status" value="1"/>
</dbReference>
<reference evidence="2" key="1">
    <citation type="submission" date="2022-07" db="EMBL/GenBank/DDBJ databases">
        <title>Fungi with potential for degradation of polypropylene.</title>
        <authorList>
            <person name="Gostincar C."/>
        </authorList>
    </citation>
    <scope>NUCLEOTIDE SEQUENCE</scope>
    <source>
        <strain evidence="2">EXF-13287</strain>
    </source>
</reference>
<name>A0AA38R9F2_9PEZI</name>
<dbReference type="GO" id="GO:0016747">
    <property type="term" value="F:acyltransferase activity, transferring groups other than amino-acyl groups"/>
    <property type="evidence" value="ECO:0007669"/>
    <property type="project" value="InterPro"/>
</dbReference>
<proteinExistence type="predicted"/>
<dbReference type="PANTHER" id="PTHR43233">
    <property type="entry name" value="FAMILY N-ACETYLTRANSFERASE, PUTATIVE (AFU_ORTHOLOGUE AFUA_6G03350)-RELATED"/>
    <property type="match status" value="1"/>
</dbReference>
<dbReference type="InterPro" id="IPR000182">
    <property type="entry name" value="GNAT_dom"/>
</dbReference>
<dbReference type="EMBL" id="JANBVN010000239">
    <property type="protein sequence ID" value="KAJ9131318.1"/>
    <property type="molecule type" value="Genomic_DNA"/>
</dbReference>
<dbReference type="AlphaFoldDB" id="A0AA38R9F2"/>
<feature type="domain" description="N-acetyltransferase" evidence="1">
    <location>
        <begin position="1"/>
        <end position="95"/>
    </location>
</feature>
<evidence type="ECO:0000313" key="2">
    <source>
        <dbReference type="EMBL" id="KAJ9131318.1"/>
    </source>
</evidence>
<gene>
    <name evidence="2" type="ORF">NKR19_g9574</name>
</gene>
<dbReference type="Pfam" id="PF00583">
    <property type="entry name" value="Acetyltransf_1"/>
    <property type="match status" value="1"/>
</dbReference>
<keyword evidence="3" id="KW-1185">Reference proteome</keyword>
<dbReference type="Proteomes" id="UP001174691">
    <property type="component" value="Unassembled WGS sequence"/>
</dbReference>
<organism evidence="2 3">
    <name type="scientific">Coniochaeta hoffmannii</name>
    <dbReference type="NCBI Taxonomy" id="91930"/>
    <lineage>
        <taxon>Eukaryota</taxon>
        <taxon>Fungi</taxon>
        <taxon>Dikarya</taxon>
        <taxon>Ascomycota</taxon>
        <taxon>Pezizomycotina</taxon>
        <taxon>Sordariomycetes</taxon>
        <taxon>Sordariomycetidae</taxon>
        <taxon>Coniochaetales</taxon>
        <taxon>Coniochaetaceae</taxon>
        <taxon>Coniochaeta</taxon>
    </lineage>
</organism>
<dbReference type="InterPro" id="IPR016181">
    <property type="entry name" value="Acyl_CoA_acyltransferase"/>
</dbReference>
<dbReference type="PANTHER" id="PTHR43233:SF1">
    <property type="entry name" value="FAMILY N-ACETYLTRANSFERASE, PUTATIVE (AFU_ORTHOLOGUE AFUA_6G03350)-RELATED"/>
    <property type="match status" value="1"/>
</dbReference>
<evidence type="ECO:0000259" key="1">
    <source>
        <dbReference type="PROSITE" id="PS51186"/>
    </source>
</evidence>